<dbReference type="STRING" id="34475.A0A4Y9Y645"/>
<comment type="caution">
    <text evidence="1">The sequence shown here is derived from an EMBL/GenBank/DDBJ whole genome shotgun (WGS) entry which is preliminary data.</text>
</comment>
<dbReference type="EMBL" id="SEKV01000389">
    <property type="protein sequence ID" value="TFY57966.1"/>
    <property type="molecule type" value="Genomic_DNA"/>
</dbReference>
<accession>A0A4Y9Y645</accession>
<proteinExistence type="predicted"/>
<evidence type="ECO:0000313" key="1">
    <source>
        <dbReference type="EMBL" id="TFY57966.1"/>
    </source>
</evidence>
<reference evidence="1 2" key="1">
    <citation type="submission" date="2019-01" db="EMBL/GenBank/DDBJ databases">
        <title>Genome sequencing of the rare red list fungi Fomitopsis rosea.</title>
        <authorList>
            <person name="Buettner E."/>
            <person name="Kellner H."/>
        </authorList>
    </citation>
    <scope>NUCLEOTIDE SEQUENCE [LARGE SCALE GENOMIC DNA]</scope>
    <source>
        <strain evidence="1 2">DSM 105464</strain>
    </source>
</reference>
<organism evidence="1 2">
    <name type="scientific">Rhodofomes roseus</name>
    <dbReference type="NCBI Taxonomy" id="34475"/>
    <lineage>
        <taxon>Eukaryota</taxon>
        <taxon>Fungi</taxon>
        <taxon>Dikarya</taxon>
        <taxon>Basidiomycota</taxon>
        <taxon>Agaricomycotina</taxon>
        <taxon>Agaricomycetes</taxon>
        <taxon>Polyporales</taxon>
        <taxon>Rhodofomes</taxon>
    </lineage>
</organism>
<sequence length="403" mass="45395">MPTAGIAPKTLPTLFQGTAPRLSRLCCIGLSPHLHNRFPNLTHLYLYEGSVFPGRGDHAATSWHGVHDATPFLPAFLDFLEGAPGLEELVLVHRSAASWCTCGKCRKDPEELAGRRVRMPRLRRITFGEYAWANAGRILRYVVPAKRVTVQTDGAEGHTGNFMYDVLSLLTPDAGFLGHLAGITEVALWLREGQHCVRCRGPECELTLNLVHARIPDNTQRVTWYAVTLRREYPAMFAHAVAAALDLRRVVDLSVQMDSWGLLSVQDAQALFSSMPTVQRCTLWMDPRIHRSYWQRCLSKADVPFPELRTLHFVCNMPKDWRPWEILGLAIRRAKRGRRLEEVKLTAVASEGSVPSFVRWDVDALQVGGKRLLDYVGSLRFEQVTITSLMKAPVLKHWDGCLL</sequence>
<evidence type="ECO:0000313" key="2">
    <source>
        <dbReference type="Proteomes" id="UP000298390"/>
    </source>
</evidence>
<gene>
    <name evidence="1" type="ORF">EVJ58_g6701</name>
</gene>
<dbReference type="AlphaFoldDB" id="A0A4Y9Y645"/>
<protein>
    <submittedName>
        <fullName evidence="1">Uncharacterized protein</fullName>
    </submittedName>
</protein>
<dbReference type="Proteomes" id="UP000298390">
    <property type="component" value="Unassembled WGS sequence"/>
</dbReference>
<name>A0A4Y9Y645_9APHY</name>